<sequence>MNAAILTIPRMANGARYNAPALGAMDWVLTRLGVNTVAFKQRRKGQQ</sequence>
<protein>
    <submittedName>
        <fullName evidence="1">Uncharacterized protein</fullName>
    </submittedName>
</protein>
<evidence type="ECO:0000313" key="1">
    <source>
        <dbReference type="EMBL" id="AKN37915.1"/>
    </source>
</evidence>
<accession>A0A0H3ZNY3</accession>
<name>A0A0H3ZNY3_9VIBR</name>
<dbReference type="EMBL" id="KP795556">
    <property type="protein sequence ID" value="AKN37915.1"/>
    <property type="molecule type" value="Genomic_DNA"/>
</dbReference>
<organism evidence="1">
    <name type="scientific">Vibrio sp. FF_482</name>
    <dbReference type="NCBI Taxonomy" id="1652836"/>
    <lineage>
        <taxon>Bacteria</taxon>
        <taxon>Pseudomonadati</taxon>
        <taxon>Pseudomonadota</taxon>
        <taxon>Gammaproteobacteria</taxon>
        <taxon>Vibrionales</taxon>
        <taxon>Vibrionaceae</taxon>
        <taxon>Vibrio</taxon>
    </lineage>
</organism>
<proteinExistence type="predicted"/>
<reference evidence="1" key="1">
    <citation type="journal article" date="2015" name="MBio">
        <title>Eco-Evolutionary Dynamics of Episomes among Ecologically Cohesive Bacterial Populations.</title>
        <authorList>
            <person name="Xue H."/>
            <person name="Cordero O.X."/>
            <person name="Camas F.M."/>
            <person name="Trimble W."/>
            <person name="Meyer F."/>
            <person name="Guglielmini J."/>
            <person name="Rocha E.P."/>
            <person name="Polz M.F."/>
        </authorList>
    </citation>
    <scope>NUCLEOTIDE SEQUENCE</scope>
    <source>
        <strain evidence="1">FF_482</strain>
    </source>
</reference>
<dbReference type="AlphaFoldDB" id="A0A0H3ZNY3"/>